<dbReference type="OrthoDB" id="9809583at2"/>
<dbReference type="Gene3D" id="2.60.120.200">
    <property type="match status" value="1"/>
</dbReference>
<reference evidence="3 4" key="1">
    <citation type="submission" date="2018-09" db="EMBL/GenBank/DDBJ databases">
        <authorList>
            <person name="Wang X."/>
            <person name="Du Z."/>
        </authorList>
    </citation>
    <scope>NUCLEOTIDE SEQUENCE [LARGE SCALE GENOMIC DNA]</scope>
    <source>
        <strain evidence="3 4">N3</strain>
    </source>
</reference>
<dbReference type="AlphaFoldDB" id="A0A418PNI0"/>
<evidence type="ECO:0000256" key="1">
    <source>
        <dbReference type="ARBA" id="ARBA00006865"/>
    </source>
</evidence>
<accession>A0A418PNI0</accession>
<protein>
    <submittedName>
        <fullName evidence="3">Glycoside hydrolase family 16</fullName>
    </submittedName>
</protein>
<dbReference type="Pfam" id="PF00722">
    <property type="entry name" value="Glyco_hydro_16"/>
    <property type="match status" value="1"/>
</dbReference>
<dbReference type="CDD" id="cd00413">
    <property type="entry name" value="Glyco_hydrolase_16"/>
    <property type="match status" value="1"/>
</dbReference>
<dbReference type="EMBL" id="QXML01000009">
    <property type="protein sequence ID" value="RIW13444.1"/>
    <property type="molecule type" value="Genomic_DNA"/>
</dbReference>
<evidence type="ECO:0000259" key="2">
    <source>
        <dbReference type="PROSITE" id="PS51762"/>
    </source>
</evidence>
<comment type="similarity">
    <text evidence="1">Belongs to the glycosyl hydrolase 16 family.</text>
</comment>
<proteinExistence type="inferred from homology"/>
<keyword evidence="3" id="KW-0378">Hydrolase</keyword>
<comment type="caution">
    <text evidence="3">The sequence shown here is derived from an EMBL/GenBank/DDBJ whole genome shotgun (WGS) entry which is preliminary data.</text>
</comment>
<keyword evidence="4" id="KW-1185">Reference proteome</keyword>
<dbReference type="InterPro" id="IPR013320">
    <property type="entry name" value="ConA-like_dom_sf"/>
</dbReference>
<evidence type="ECO:0000313" key="4">
    <source>
        <dbReference type="Proteomes" id="UP000283522"/>
    </source>
</evidence>
<dbReference type="Proteomes" id="UP000283522">
    <property type="component" value="Unassembled WGS sequence"/>
</dbReference>
<feature type="domain" description="GH16" evidence="2">
    <location>
        <begin position="1"/>
        <end position="193"/>
    </location>
</feature>
<gene>
    <name evidence="3" type="ORF">D0X99_16525</name>
</gene>
<evidence type="ECO:0000313" key="3">
    <source>
        <dbReference type="EMBL" id="RIW13444.1"/>
    </source>
</evidence>
<name>A0A418PNI0_9BACT</name>
<dbReference type="GO" id="GO:0004553">
    <property type="term" value="F:hydrolase activity, hydrolyzing O-glycosyl compounds"/>
    <property type="evidence" value="ECO:0007669"/>
    <property type="project" value="InterPro"/>
</dbReference>
<dbReference type="GO" id="GO:0005975">
    <property type="term" value="P:carbohydrate metabolic process"/>
    <property type="evidence" value="ECO:0007669"/>
    <property type="project" value="InterPro"/>
</dbReference>
<dbReference type="InterPro" id="IPR000757">
    <property type="entry name" value="Beta-glucanase-like"/>
</dbReference>
<organism evidence="3 4">
    <name type="scientific">Algoriphagus lacus</name>
    <dbReference type="NCBI Taxonomy" id="2056311"/>
    <lineage>
        <taxon>Bacteria</taxon>
        <taxon>Pseudomonadati</taxon>
        <taxon>Bacteroidota</taxon>
        <taxon>Cytophagia</taxon>
        <taxon>Cytophagales</taxon>
        <taxon>Cyclobacteriaceae</taxon>
        <taxon>Algoriphagus</taxon>
    </lineage>
</organism>
<dbReference type="PROSITE" id="PS51762">
    <property type="entry name" value="GH16_2"/>
    <property type="match status" value="1"/>
</dbReference>
<dbReference type="SUPFAM" id="SSF49899">
    <property type="entry name" value="Concanavalin A-like lectins/glucanases"/>
    <property type="match status" value="1"/>
</dbReference>
<sequence length="195" mass="22749">MRVSSFQTGIFSGPLNSKIGQHRVHPTCVVREEQVSERKFLMHHGYIEIRAKASAHPTNVSALWMIGFEDKPENSSELCIVEIKGWNIESNKAIIGYGIRKFQDPKLKDEFYEDPFELDVTEFHTYGAEWSPEKVTFFLDGKVIRTINQSPDYPMQMMLNIYEIPKAEKTRNPEHYPQEFIVDYIRVFDLKNSNN</sequence>